<geneLocation type="plasmid" evidence="3">
    <name>pldw-31</name>
</geneLocation>
<feature type="domain" description="DUF6094" evidence="1">
    <location>
        <begin position="23"/>
        <end position="82"/>
    </location>
</feature>
<protein>
    <recommendedName>
        <fullName evidence="1">DUF6094 domain-containing protein</fullName>
    </recommendedName>
</protein>
<proteinExistence type="predicted"/>
<accession>A0A410MJK0</accession>
<dbReference type="AlphaFoldDB" id="A0A410MJK0"/>
<evidence type="ECO:0000313" key="2">
    <source>
        <dbReference type="EMBL" id="QAS54870.1"/>
    </source>
</evidence>
<dbReference type="Proteomes" id="UP000287756">
    <property type="component" value="Plasmid pLDW-31"/>
</dbReference>
<reference evidence="2 3" key="1">
    <citation type="submission" date="2018-01" db="EMBL/GenBank/DDBJ databases">
        <title>The whole genome sequencing and assembly of Halobacillus litoralis ERB031 strain.</title>
        <authorList>
            <person name="Lee S.-J."/>
            <person name="Park M.-K."/>
            <person name="Kim J.-Y."/>
            <person name="Lee Y.-J."/>
            <person name="Yi H."/>
            <person name="Bahn Y.-S."/>
            <person name="Kim J.F."/>
            <person name="Lee D.-W."/>
        </authorList>
    </citation>
    <scope>NUCLEOTIDE SEQUENCE [LARGE SCALE GENOMIC DNA]</scope>
    <source>
        <strain evidence="2 3">ERB 031</strain>
        <plasmid evidence="3">pldw-31</plasmid>
    </source>
</reference>
<keyword evidence="2" id="KW-0614">Plasmid</keyword>
<dbReference type="Gene3D" id="3.40.50.150">
    <property type="entry name" value="Vaccinia Virus protein VP39"/>
    <property type="match status" value="1"/>
</dbReference>
<evidence type="ECO:0000259" key="1">
    <source>
        <dbReference type="Pfam" id="PF19587"/>
    </source>
</evidence>
<dbReference type="EMBL" id="CP026119">
    <property type="protein sequence ID" value="QAS54870.1"/>
    <property type="molecule type" value="Genomic_DNA"/>
</dbReference>
<dbReference type="KEGG" id="hli:HLI_21530"/>
<evidence type="ECO:0000313" key="3">
    <source>
        <dbReference type="Proteomes" id="UP000287756"/>
    </source>
</evidence>
<name>A0A410MJK0_9BACI</name>
<gene>
    <name evidence="2" type="ORF">HLI_21530</name>
</gene>
<dbReference type="OrthoDB" id="1843260at2"/>
<dbReference type="InterPro" id="IPR046076">
    <property type="entry name" value="DUF6094"/>
</dbReference>
<sequence>MKGMDDEYAERKEWAELSRNSRYLKENGLMIYIIPSYRFADEKIARYLATHFYNIGVLRFSDEDYEGFKQCIFIANKKSGKRKEFNRKLYDFLLQMNDEEFIKQNVTPINLMIGRMSWKVPQGTTQLEPFYTKLENKNNFYDGIVNSKGFAAFKERSKPKRLEIGGNPCLPINQGQMAILLASGAVNGAIGEGDHYHLVQGLELVTKVREEEQNEHENGGKTTISKVRTQRDVSVKIITPSGLVRKLV</sequence>
<dbReference type="Pfam" id="PF19587">
    <property type="entry name" value="DUF6094"/>
    <property type="match status" value="1"/>
</dbReference>
<organism evidence="2 3">
    <name type="scientific">Halobacillus litoralis</name>
    <dbReference type="NCBI Taxonomy" id="45668"/>
    <lineage>
        <taxon>Bacteria</taxon>
        <taxon>Bacillati</taxon>
        <taxon>Bacillota</taxon>
        <taxon>Bacilli</taxon>
        <taxon>Bacillales</taxon>
        <taxon>Bacillaceae</taxon>
        <taxon>Halobacillus</taxon>
    </lineage>
</organism>
<dbReference type="SUPFAM" id="SSF53335">
    <property type="entry name" value="S-adenosyl-L-methionine-dependent methyltransferases"/>
    <property type="match status" value="1"/>
</dbReference>
<dbReference type="InterPro" id="IPR029063">
    <property type="entry name" value="SAM-dependent_MTases_sf"/>
</dbReference>